<keyword evidence="1" id="KW-1133">Transmembrane helix</keyword>
<dbReference type="STRING" id="4555.A0A368SAU6"/>
<sequence length="251" mass="27053">MEANSSNAIVNTTPIPTKVFLKHDMEDTAGVGVRFPRYRLPFLSFLLFDSGMAIYSYRRSNGDAPSVAFVVASYMVLVLCLRLFVSAHAFFLQWKRKGFVLAPLRSHLPETAGGGSSAHDPRDTAWSRTRLIADSGAAMHAVGNSLLLEGFRPYSPPLVATLADGSHLRILGIGRIQRGNFSIPNVCLVEGVKDGLISTPQLDTRHGLVSCFGNGVCRIMEADGTEVGGAVLEEGGSYVLRFLEVPGTAQV</sequence>
<evidence type="ECO:0000256" key="1">
    <source>
        <dbReference type="SAM" id="Phobius"/>
    </source>
</evidence>
<dbReference type="AlphaFoldDB" id="A0A368SAU6"/>
<protein>
    <recommendedName>
        <fullName evidence="2">Retrovirus-related Pol polyprotein from transposon TNT 1-94-like beta-barrel domain-containing protein</fullName>
    </recommendedName>
</protein>
<reference evidence="3" key="1">
    <citation type="journal article" date="2012" name="Nat. Biotechnol.">
        <title>Reference genome sequence of the model plant Setaria.</title>
        <authorList>
            <person name="Bennetzen J.L."/>
            <person name="Schmutz J."/>
            <person name="Wang H."/>
            <person name="Percifield R."/>
            <person name="Hawkins J."/>
            <person name="Pontaroli A.C."/>
            <person name="Estep M."/>
            <person name="Feng L."/>
            <person name="Vaughn J.N."/>
            <person name="Grimwood J."/>
            <person name="Jenkins J."/>
            <person name="Barry K."/>
            <person name="Lindquist E."/>
            <person name="Hellsten U."/>
            <person name="Deshpande S."/>
            <person name="Wang X."/>
            <person name="Wu X."/>
            <person name="Mitros T."/>
            <person name="Triplett J."/>
            <person name="Yang X."/>
            <person name="Ye C.Y."/>
            <person name="Mauro-Herrera M."/>
            <person name="Wang L."/>
            <person name="Li P."/>
            <person name="Sharma M."/>
            <person name="Sharma R."/>
            <person name="Ronald P.C."/>
            <person name="Panaud O."/>
            <person name="Kellogg E.A."/>
            <person name="Brutnell T.P."/>
            <person name="Doust A.N."/>
            <person name="Tuskan G.A."/>
            <person name="Rokhsar D."/>
            <person name="Devos K.M."/>
        </authorList>
    </citation>
    <scope>NUCLEOTIDE SEQUENCE [LARGE SCALE GENOMIC DNA]</scope>
    <source>
        <strain evidence="3">Yugu1</strain>
    </source>
</reference>
<gene>
    <name evidence="3" type="ORF">SETIT_8G233500v2</name>
</gene>
<feature type="transmembrane region" description="Helical" evidence="1">
    <location>
        <begin position="69"/>
        <end position="92"/>
    </location>
</feature>
<dbReference type="OrthoDB" id="669612at2759"/>
<keyword evidence="1" id="KW-0472">Membrane</keyword>
<name>A0A368SAU6_SETIT</name>
<dbReference type="EMBL" id="CM003535">
    <property type="protein sequence ID" value="RCV39549.1"/>
    <property type="molecule type" value="Genomic_DNA"/>
</dbReference>
<keyword evidence="1" id="KW-0812">Transmembrane</keyword>
<reference evidence="3" key="2">
    <citation type="submission" date="2015-07" db="EMBL/GenBank/DDBJ databases">
        <authorList>
            <person name="Noorani M."/>
        </authorList>
    </citation>
    <scope>NUCLEOTIDE SEQUENCE</scope>
    <source>
        <strain evidence="3">Yugu1</strain>
    </source>
</reference>
<feature type="domain" description="Retrovirus-related Pol polyprotein from transposon TNT 1-94-like beta-barrel" evidence="2">
    <location>
        <begin position="132"/>
        <end position="205"/>
    </location>
</feature>
<accession>A0A368SAU6</accession>
<evidence type="ECO:0000313" key="3">
    <source>
        <dbReference type="EMBL" id="RCV39549.1"/>
    </source>
</evidence>
<evidence type="ECO:0000259" key="2">
    <source>
        <dbReference type="Pfam" id="PF22936"/>
    </source>
</evidence>
<dbReference type="InterPro" id="IPR054722">
    <property type="entry name" value="PolX-like_BBD"/>
</dbReference>
<organism evidence="3">
    <name type="scientific">Setaria italica</name>
    <name type="common">Foxtail millet</name>
    <name type="synonym">Panicum italicum</name>
    <dbReference type="NCBI Taxonomy" id="4555"/>
    <lineage>
        <taxon>Eukaryota</taxon>
        <taxon>Viridiplantae</taxon>
        <taxon>Streptophyta</taxon>
        <taxon>Embryophyta</taxon>
        <taxon>Tracheophyta</taxon>
        <taxon>Spermatophyta</taxon>
        <taxon>Magnoliopsida</taxon>
        <taxon>Liliopsida</taxon>
        <taxon>Poales</taxon>
        <taxon>Poaceae</taxon>
        <taxon>PACMAD clade</taxon>
        <taxon>Panicoideae</taxon>
        <taxon>Panicodae</taxon>
        <taxon>Paniceae</taxon>
        <taxon>Cenchrinae</taxon>
        <taxon>Setaria</taxon>
    </lineage>
</organism>
<dbReference type="Pfam" id="PF22936">
    <property type="entry name" value="Pol_BBD"/>
    <property type="match status" value="1"/>
</dbReference>
<proteinExistence type="predicted"/>